<protein>
    <submittedName>
        <fullName evidence="1">Uncharacterized protein</fullName>
    </submittedName>
</protein>
<dbReference type="AlphaFoldDB" id="A0A928X3B2"/>
<comment type="caution">
    <text evidence="1">The sequence shown here is derived from an EMBL/GenBank/DDBJ whole genome shotgun (WGS) entry which is preliminary data.</text>
</comment>
<name>A0A928X3B2_LEPEC</name>
<proteinExistence type="predicted"/>
<dbReference type="RefSeq" id="WP_193991937.1">
    <property type="nucleotide sequence ID" value="NZ_JADEXP010000035.1"/>
</dbReference>
<dbReference type="Proteomes" id="UP000615026">
    <property type="component" value="Unassembled WGS sequence"/>
</dbReference>
<reference evidence="1" key="1">
    <citation type="submission" date="2020-10" db="EMBL/GenBank/DDBJ databases">
        <authorList>
            <person name="Castelo-Branco R."/>
            <person name="Eusebio N."/>
            <person name="Adriana R."/>
            <person name="Vieira A."/>
            <person name="Brugerolle De Fraissinette N."/>
            <person name="Rezende De Castro R."/>
            <person name="Schneider M.P."/>
            <person name="Vasconcelos V."/>
            <person name="Leao P.N."/>
        </authorList>
    </citation>
    <scope>NUCLEOTIDE SEQUENCE</scope>
    <source>
        <strain evidence="1">LEGE 11479</strain>
    </source>
</reference>
<keyword evidence="2" id="KW-1185">Reference proteome</keyword>
<evidence type="ECO:0000313" key="2">
    <source>
        <dbReference type="Proteomes" id="UP000615026"/>
    </source>
</evidence>
<dbReference type="EMBL" id="JADEXP010000035">
    <property type="protein sequence ID" value="MBE9066288.1"/>
    <property type="molecule type" value="Genomic_DNA"/>
</dbReference>
<accession>A0A928X3B2</accession>
<organism evidence="1 2">
    <name type="scientific">Leptolyngbya cf. ectocarpi LEGE 11479</name>
    <dbReference type="NCBI Taxonomy" id="1828722"/>
    <lineage>
        <taxon>Bacteria</taxon>
        <taxon>Bacillati</taxon>
        <taxon>Cyanobacteriota</taxon>
        <taxon>Cyanophyceae</taxon>
        <taxon>Leptolyngbyales</taxon>
        <taxon>Leptolyngbyaceae</taxon>
        <taxon>Leptolyngbya group</taxon>
        <taxon>Leptolyngbya</taxon>
    </lineage>
</organism>
<evidence type="ECO:0000313" key="1">
    <source>
        <dbReference type="EMBL" id="MBE9066288.1"/>
    </source>
</evidence>
<sequence length="181" mass="20398">MKLTQWSVIPVLYILLSGHDALAQSLREQVNAVSQINEQQLITDIPATASAAAPSDQEFTVPSLWWQQHQQGEAIDRRLIDNWYAYSDQVSPIPHVDVVVNGQIWPLLNYLEQYAFITQFGESAKSDDYQLRVFTGNRLVGLHVCDFRAERSSTGSNENTAEPCVVELDYFGQGAIRGRSR</sequence>
<gene>
    <name evidence="1" type="ORF">IQ260_06445</name>
</gene>